<dbReference type="InParanoid" id="A0A0V1AW29"/>
<reference evidence="1 2" key="1">
    <citation type="submission" date="2015-01" db="EMBL/GenBank/DDBJ databases">
        <title>Evolution of Trichinella species and genotypes.</title>
        <authorList>
            <person name="Korhonen P.K."/>
            <person name="Edoardo P."/>
            <person name="Giuseppe L.R."/>
            <person name="Gasser R.B."/>
        </authorList>
    </citation>
    <scope>NUCLEOTIDE SEQUENCE [LARGE SCALE GENOMIC DNA]</scope>
    <source>
        <strain evidence="1">ISS3</strain>
    </source>
</reference>
<protein>
    <submittedName>
        <fullName evidence="1">Uncharacterized protein</fullName>
    </submittedName>
</protein>
<dbReference type="EMBL" id="JYDH01000183">
    <property type="protein sequence ID" value="KRY29015.1"/>
    <property type="molecule type" value="Genomic_DNA"/>
</dbReference>
<evidence type="ECO:0000313" key="2">
    <source>
        <dbReference type="Proteomes" id="UP000054776"/>
    </source>
</evidence>
<sequence>MTRRPICDDWGLILSLDAAKSIEECDNNTVVAQLQTKLLCYHSEISCPLAHVCPSMAVFYAFTPSCDCVTCQV</sequence>
<name>A0A0V1AW29_TRISP</name>
<gene>
    <name evidence="1" type="ORF">T01_11759</name>
</gene>
<evidence type="ECO:0000313" key="1">
    <source>
        <dbReference type="EMBL" id="KRY29015.1"/>
    </source>
</evidence>
<comment type="caution">
    <text evidence="1">The sequence shown here is derived from an EMBL/GenBank/DDBJ whole genome shotgun (WGS) entry which is preliminary data.</text>
</comment>
<proteinExistence type="predicted"/>
<dbReference type="AlphaFoldDB" id="A0A0V1AW29"/>
<keyword evidence="2" id="KW-1185">Reference proteome</keyword>
<accession>A0A0V1AW29</accession>
<organism evidence="1 2">
    <name type="scientific">Trichinella spiralis</name>
    <name type="common">Trichina worm</name>
    <dbReference type="NCBI Taxonomy" id="6334"/>
    <lineage>
        <taxon>Eukaryota</taxon>
        <taxon>Metazoa</taxon>
        <taxon>Ecdysozoa</taxon>
        <taxon>Nematoda</taxon>
        <taxon>Enoplea</taxon>
        <taxon>Dorylaimia</taxon>
        <taxon>Trichinellida</taxon>
        <taxon>Trichinellidae</taxon>
        <taxon>Trichinella</taxon>
    </lineage>
</organism>
<dbReference type="Proteomes" id="UP000054776">
    <property type="component" value="Unassembled WGS sequence"/>
</dbReference>